<organism evidence="2 3">
    <name type="scientific">Microthyrium microscopicum</name>
    <dbReference type="NCBI Taxonomy" id="703497"/>
    <lineage>
        <taxon>Eukaryota</taxon>
        <taxon>Fungi</taxon>
        <taxon>Dikarya</taxon>
        <taxon>Ascomycota</taxon>
        <taxon>Pezizomycotina</taxon>
        <taxon>Dothideomycetes</taxon>
        <taxon>Dothideomycetes incertae sedis</taxon>
        <taxon>Microthyriales</taxon>
        <taxon>Microthyriaceae</taxon>
        <taxon>Microthyrium</taxon>
    </lineage>
</organism>
<feature type="compositionally biased region" description="Acidic residues" evidence="1">
    <location>
        <begin position="705"/>
        <end position="717"/>
    </location>
</feature>
<evidence type="ECO:0000256" key="1">
    <source>
        <dbReference type="SAM" id="MobiDB-lite"/>
    </source>
</evidence>
<feature type="region of interest" description="Disordered" evidence="1">
    <location>
        <begin position="596"/>
        <end position="648"/>
    </location>
</feature>
<gene>
    <name evidence="2" type="ORF">BT63DRAFT_62763</name>
</gene>
<evidence type="ECO:0000313" key="3">
    <source>
        <dbReference type="Proteomes" id="UP000799302"/>
    </source>
</evidence>
<name>A0A6A6TZU7_9PEZI</name>
<keyword evidence="3" id="KW-1185">Reference proteome</keyword>
<dbReference type="Proteomes" id="UP000799302">
    <property type="component" value="Unassembled WGS sequence"/>
</dbReference>
<evidence type="ECO:0000313" key="2">
    <source>
        <dbReference type="EMBL" id="KAF2665362.1"/>
    </source>
</evidence>
<feature type="compositionally biased region" description="Acidic residues" evidence="1">
    <location>
        <begin position="598"/>
        <end position="609"/>
    </location>
</feature>
<reference evidence="2" key="1">
    <citation type="journal article" date="2020" name="Stud. Mycol.">
        <title>101 Dothideomycetes genomes: a test case for predicting lifestyles and emergence of pathogens.</title>
        <authorList>
            <person name="Haridas S."/>
            <person name="Albert R."/>
            <person name="Binder M."/>
            <person name="Bloem J."/>
            <person name="Labutti K."/>
            <person name="Salamov A."/>
            <person name="Andreopoulos B."/>
            <person name="Baker S."/>
            <person name="Barry K."/>
            <person name="Bills G."/>
            <person name="Bluhm B."/>
            <person name="Cannon C."/>
            <person name="Castanera R."/>
            <person name="Culley D."/>
            <person name="Daum C."/>
            <person name="Ezra D."/>
            <person name="Gonzalez J."/>
            <person name="Henrissat B."/>
            <person name="Kuo A."/>
            <person name="Liang C."/>
            <person name="Lipzen A."/>
            <person name="Lutzoni F."/>
            <person name="Magnuson J."/>
            <person name="Mondo S."/>
            <person name="Nolan M."/>
            <person name="Ohm R."/>
            <person name="Pangilinan J."/>
            <person name="Park H.-J."/>
            <person name="Ramirez L."/>
            <person name="Alfaro M."/>
            <person name="Sun H."/>
            <person name="Tritt A."/>
            <person name="Yoshinaga Y."/>
            <person name="Zwiers L.-H."/>
            <person name="Turgeon B."/>
            <person name="Goodwin S."/>
            <person name="Spatafora J."/>
            <person name="Crous P."/>
            <person name="Grigoriev I."/>
        </authorList>
    </citation>
    <scope>NUCLEOTIDE SEQUENCE</scope>
    <source>
        <strain evidence="2">CBS 115976</strain>
    </source>
</reference>
<feature type="compositionally biased region" description="Low complexity" evidence="1">
    <location>
        <begin position="390"/>
        <end position="408"/>
    </location>
</feature>
<dbReference type="AlphaFoldDB" id="A0A6A6TZU7"/>
<feature type="region of interest" description="Disordered" evidence="1">
    <location>
        <begin position="367"/>
        <end position="421"/>
    </location>
</feature>
<protein>
    <submittedName>
        <fullName evidence="2">Uncharacterized protein</fullName>
    </submittedName>
</protein>
<proteinExistence type="predicted"/>
<dbReference type="EMBL" id="MU004240">
    <property type="protein sequence ID" value="KAF2665362.1"/>
    <property type="molecule type" value="Genomic_DNA"/>
</dbReference>
<feature type="region of interest" description="Disordered" evidence="1">
    <location>
        <begin position="690"/>
        <end position="758"/>
    </location>
</feature>
<sequence>MQSIFRLSQLPWNPANSHDKSAVAPYNAHAVRDLPTAGNAVKGKRKRAPDSSPRSSPIPAPKKAKAAMEVMGGAVQAAAPAGPEPMMVDSPDSLGNIKSAIMVAPKPVNTFQQPGNAPDKMRKDSRMPSLPTLFSASESHMQVPPVAYQVGSGLGNQASVATPAYSYPPGGPTAHYHQIATPKPQAVLPTAPSYVAGLQADATAGAERTKPSIIAPTRDMLATSQLQPKPSVKPKQASMQAVKPRPDIRANMDHVRAIVETEINQAILFKHNELRLIDQEIAKCQLALEQIRRCQLIPFPALQGQTPEIALQVAQHSAPSIAVANGLTIPPHPAPWGVTDGPYTRHMAPWLVQSPLFDPRIPEAVTPGMSPFPREGRATRGSSGDATPLSAFPSARAARAASGRTRPSVDTQSPLTQRDPLIIKRNQDSQWVKLYCTECKPERSDFANVQGFLNHCRISHKLDYKSHEAAAIACGRVVSASDSFVAPEPVSAREVVSKPSFAAISFDSNKANGVHPFVNGTIKGRENLPALQQIIPRKFSVMDRKSSGLSTPTTPTVMSPSFKSAPETPYLSKLMAQHGFAGNFNNTVRDAKRKEDLSVYDDSDSEVEIQDPKKSKTGKKNGPVARASTAKPKSKPTSGSRHGPKSMHAPALATMHPVLGANLPTLQSPLSATSSALPTPSEAVDVEMGLSPHTTESAPGLVSDRDEDDDEMDEDEMPSQTGRNSDEDVMMVKIEDSDGEVSPNDGSQGYCAPQARSG</sequence>
<accession>A0A6A6TZU7</accession>
<feature type="region of interest" description="Disordered" evidence="1">
    <location>
        <begin position="11"/>
        <end position="64"/>
    </location>
</feature>
<dbReference type="OrthoDB" id="5355528at2759"/>